<gene>
    <name evidence="2" type="ORF">bsdE14_00430</name>
</gene>
<organism evidence="2 3">
    <name type="scientific">Clostridium omnivorum</name>
    <dbReference type="NCBI Taxonomy" id="1604902"/>
    <lineage>
        <taxon>Bacteria</taxon>
        <taxon>Bacillati</taxon>
        <taxon>Bacillota</taxon>
        <taxon>Clostridia</taxon>
        <taxon>Eubacteriales</taxon>
        <taxon>Clostridiaceae</taxon>
        <taxon>Clostridium</taxon>
    </lineage>
</organism>
<reference evidence="2 3" key="1">
    <citation type="journal article" date="2024" name="Int. J. Syst. Evol. Microbiol.">
        <title>Clostridium omnivorum sp. nov., isolated from anoxic soil under the treatment of reductive soil disinfestation.</title>
        <authorList>
            <person name="Ueki A."/>
            <person name="Tonouchi A."/>
            <person name="Kaku N."/>
            <person name="Honma S."/>
            <person name="Ueki K."/>
        </authorList>
    </citation>
    <scope>NUCLEOTIDE SEQUENCE [LARGE SCALE GENOMIC DNA]</scope>
    <source>
        <strain evidence="2 3">E14</strain>
    </source>
</reference>
<keyword evidence="3" id="KW-1185">Reference proteome</keyword>
<dbReference type="Proteomes" id="UP001208567">
    <property type="component" value="Unassembled WGS sequence"/>
</dbReference>
<keyword evidence="1" id="KW-0812">Transmembrane</keyword>
<proteinExistence type="predicted"/>
<feature type="transmembrane region" description="Helical" evidence="1">
    <location>
        <begin position="15"/>
        <end position="36"/>
    </location>
</feature>
<dbReference type="EMBL" id="BRXR01000001">
    <property type="protein sequence ID" value="GLC28633.1"/>
    <property type="molecule type" value="Genomic_DNA"/>
</dbReference>
<sequence>MEGIKKNYSYIGRGVLRGCIITTILIVVMALISSFSNLNQNIISLCILIITMASIVYGAIYATKKIRNKGWLVGLSVALIYILIIYLASLVAGRDAALSIRDLWRSLLGLAVGCLSGMLGINL</sequence>
<feature type="transmembrane region" description="Helical" evidence="1">
    <location>
        <begin position="70"/>
        <end position="91"/>
    </location>
</feature>
<name>A0ABQ5N098_9CLOT</name>
<dbReference type="InterPro" id="IPR023804">
    <property type="entry name" value="DUF3792_TM"/>
</dbReference>
<keyword evidence="1" id="KW-1133">Transmembrane helix</keyword>
<accession>A0ABQ5N098</accession>
<dbReference type="Pfam" id="PF12670">
    <property type="entry name" value="DUF3792"/>
    <property type="match status" value="1"/>
</dbReference>
<feature type="transmembrane region" description="Helical" evidence="1">
    <location>
        <begin position="42"/>
        <end position="63"/>
    </location>
</feature>
<comment type="caution">
    <text evidence="2">The sequence shown here is derived from an EMBL/GenBank/DDBJ whole genome shotgun (WGS) entry which is preliminary data.</text>
</comment>
<dbReference type="RefSeq" id="WP_264847893.1">
    <property type="nucleotide sequence ID" value="NZ_BRXR01000001.1"/>
</dbReference>
<evidence type="ECO:0000313" key="3">
    <source>
        <dbReference type="Proteomes" id="UP001208567"/>
    </source>
</evidence>
<keyword evidence="1" id="KW-0472">Membrane</keyword>
<protein>
    <submittedName>
        <fullName evidence="2">Membrane protein</fullName>
    </submittedName>
</protein>
<feature type="transmembrane region" description="Helical" evidence="1">
    <location>
        <begin position="103"/>
        <end position="121"/>
    </location>
</feature>
<dbReference type="NCBIfam" id="TIGR04086">
    <property type="entry name" value="TIGR04086_membr"/>
    <property type="match status" value="1"/>
</dbReference>
<evidence type="ECO:0000256" key="1">
    <source>
        <dbReference type="SAM" id="Phobius"/>
    </source>
</evidence>
<evidence type="ECO:0000313" key="2">
    <source>
        <dbReference type="EMBL" id="GLC28633.1"/>
    </source>
</evidence>